<dbReference type="InterPro" id="IPR002123">
    <property type="entry name" value="Plipid/glycerol_acylTrfase"/>
</dbReference>
<evidence type="ECO:0000256" key="1">
    <source>
        <dbReference type="ARBA" id="ARBA00005189"/>
    </source>
</evidence>
<reference evidence="6 7" key="1">
    <citation type="submission" date="2019-08" db="EMBL/GenBank/DDBJ databases">
        <title>Complete genome sequence of Terriglobus albidus strain ORNL.</title>
        <authorList>
            <person name="Podar M."/>
        </authorList>
    </citation>
    <scope>NUCLEOTIDE SEQUENCE [LARGE SCALE GENOMIC DNA]</scope>
    <source>
        <strain evidence="6 7">ORNL</strain>
    </source>
</reference>
<evidence type="ECO:0000313" key="7">
    <source>
        <dbReference type="Proteomes" id="UP000321820"/>
    </source>
</evidence>
<evidence type="ECO:0000256" key="2">
    <source>
        <dbReference type="ARBA" id="ARBA00022679"/>
    </source>
</evidence>
<dbReference type="RefSeq" id="WP_147650370.1">
    <property type="nucleotide sequence ID" value="NZ_CP042806.1"/>
</dbReference>
<dbReference type="SMART" id="SM00563">
    <property type="entry name" value="PlsC"/>
    <property type="match status" value="1"/>
</dbReference>
<dbReference type="OrthoDB" id="9803035at2"/>
<keyword evidence="4" id="KW-1133">Transmembrane helix</keyword>
<dbReference type="CDD" id="cd07989">
    <property type="entry name" value="LPLAT_AGPAT-like"/>
    <property type="match status" value="1"/>
</dbReference>
<keyword evidence="4" id="KW-0472">Membrane</keyword>
<keyword evidence="7" id="KW-1185">Reference proteome</keyword>
<gene>
    <name evidence="6" type="ORF">FTW19_25560</name>
</gene>
<dbReference type="Pfam" id="PF01553">
    <property type="entry name" value="Acyltransferase"/>
    <property type="match status" value="1"/>
</dbReference>
<dbReference type="PANTHER" id="PTHR10434:SF11">
    <property type="entry name" value="1-ACYL-SN-GLYCEROL-3-PHOSPHATE ACYLTRANSFERASE"/>
    <property type="match status" value="1"/>
</dbReference>
<keyword evidence="3 6" id="KW-0012">Acyltransferase</keyword>
<evidence type="ECO:0000256" key="4">
    <source>
        <dbReference type="SAM" id="Phobius"/>
    </source>
</evidence>
<evidence type="ECO:0000259" key="5">
    <source>
        <dbReference type="SMART" id="SM00563"/>
    </source>
</evidence>
<sequence>MAKPTTAQKLLTYVLLAPLIVASTAFFGMISLITSLWDKSGRQQHAIAQVWARSLLMLAFSPMKVIGREKLGRVAVYASNHISYMDTPALFGNLPFQFRILANHYLFKIPFIGWHLTRSGQVPIDQSNLRSQIAGLNKGTAALKSGMPLLLFPEAGRSKDGHIRSMLSGAAFMAIKAQVPIVPLALVGTHELMPMHVYALAPRPLKLIVGDPIDTTGLTTRDAETVTKKLHDAIAEMYYAHSDVQRPAKEEPAVSAELA</sequence>
<proteinExistence type="predicted"/>
<dbReference type="EMBL" id="CP042806">
    <property type="protein sequence ID" value="QEE31076.1"/>
    <property type="molecule type" value="Genomic_DNA"/>
</dbReference>
<dbReference type="GO" id="GO:0003841">
    <property type="term" value="F:1-acylglycerol-3-phosphate O-acyltransferase activity"/>
    <property type="evidence" value="ECO:0007669"/>
    <property type="project" value="TreeGrafter"/>
</dbReference>
<keyword evidence="4" id="KW-0812">Transmembrane</keyword>
<dbReference type="Proteomes" id="UP000321820">
    <property type="component" value="Chromosome"/>
</dbReference>
<dbReference type="AlphaFoldDB" id="A0A5B9ELS1"/>
<protein>
    <submittedName>
        <fullName evidence="6">1-acyl-sn-glycerol-3-phosphate acyltransferase</fullName>
    </submittedName>
</protein>
<dbReference type="SUPFAM" id="SSF69593">
    <property type="entry name" value="Glycerol-3-phosphate (1)-acyltransferase"/>
    <property type="match status" value="1"/>
</dbReference>
<feature type="domain" description="Phospholipid/glycerol acyltransferase" evidence="5">
    <location>
        <begin position="75"/>
        <end position="189"/>
    </location>
</feature>
<evidence type="ECO:0000313" key="6">
    <source>
        <dbReference type="EMBL" id="QEE31076.1"/>
    </source>
</evidence>
<keyword evidence="2 6" id="KW-0808">Transferase</keyword>
<comment type="pathway">
    <text evidence="1">Lipid metabolism.</text>
</comment>
<dbReference type="PANTHER" id="PTHR10434">
    <property type="entry name" value="1-ACYL-SN-GLYCEROL-3-PHOSPHATE ACYLTRANSFERASE"/>
    <property type="match status" value="1"/>
</dbReference>
<accession>A0A5B9ELS1</accession>
<feature type="transmembrane region" description="Helical" evidence="4">
    <location>
        <begin position="12"/>
        <end position="34"/>
    </location>
</feature>
<dbReference type="GO" id="GO:0006654">
    <property type="term" value="P:phosphatidic acid biosynthetic process"/>
    <property type="evidence" value="ECO:0007669"/>
    <property type="project" value="TreeGrafter"/>
</dbReference>
<organism evidence="6 7">
    <name type="scientific">Terriglobus albidus</name>
    <dbReference type="NCBI Taxonomy" id="1592106"/>
    <lineage>
        <taxon>Bacteria</taxon>
        <taxon>Pseudomonadati</taxon>
        <taxon>Acidobacteriota</taxon>
        <taxon>Terriglobia</taxon>
        <taxon>Terriglobales</taxon>
        <taxon>Acidobacteriaceae</taxon>
        <taxon>Terriglobus</taxon>
    </lineage>
</organism>
<dbReference type="KEGG" id="talb:FTW19_25560"/>
<evidence type="ECO:0000256" key="3">
    <source>
        <dbReference type="ARBA" id="ARBA00023315"/>
    </source>
</evidence>
<name>A0A5B9ELS1_9BACT</name>